<evidence type="ECO:0000256" key="2">
    <source>
        <dbReference type="ARBA" id="ARBA00023295"/>
    </source>
</evidence>
<dbReference type="GO" id="GO:0004555">
    <property type="term" value="F:alpha,alpha-trehalase activity"/>
    <property type="evidence" value="ECO:0007669"/>
    <property type="project" value="InterPro"/>
</dbReference>
<evidence type="ECO:0000313" key="6">
    <source>
        <dbReference type="Proteomes" id="UP000367825"/>
    </source>
</evidence>
<organism evidence="5 6">
    <name type="scientific">Pandoraea nosoerga</name>
    <dbReference type="NCBI Taxonomy" id="2508296"/>
    <lineage>
        <taxon>Bacteria</taxon>
        <taxon>Pseudomonadati</taxon>
        <taxon>Pseudomonadota</taxon>
        <taxon>Betaproteobacteria</taxon>
        <taxon>Burkholderiales</taxon>
        <taxon>Burkholderiaceae</taxon>
        <taxon>Pandoraea</taxon>
    </lineage>
</organism>
<dbReference type="Pfam" id="PF01204">
    <property type="entry name" value="Trehalase"/>
    <property type="match status" value="1"/>
</dbReference>
<keyword evidence="6" id="KW-1185">Reference proteome</keyword>
<dbReference type="PROSITE" id="PS00927">
    <property type="entry name" value="TREHALASE_1"/>
    <property type="match status" value="1"/>
</dbReference>
<dbReference type="PANTHER" id="PTHR23403">
    <property type="entry name" value="TREHALASE"/>
    <property type="match status" value="1"/>
</dbReference>
<dbReference type="InterPro" id="IPR008928">
    <property type="entry name" value="6-hairpin_glycosidase_sf"/>
</dbReference>
<keyword evidence="2" id="KW-0326">Glycosidase</keyword>
<accession>A0A5E4WVS5</accession>
<sequence length="546" mass="60600">MTQAAQRTLAAGGMTPDVAHSAPSDVLSPAERYQELFVAVQTQRVFPDSKTFVDCVPTRAPQEVLRRYREEAAQPGFDLSRFVAAHFTLERTPPSHYVSIPGQGLVEHIDGLWDVLTRLPRAHPAQSSLLPLPQPYVVPGGRFQELYYWDSYFTMLGLAHSGRHDLLVNMADNFSFLIDTYGHIPNGTRTYYLSRSQPPVYGLMVELFESHGVARALRYLPHLVREYQYWMEGEDALAPGQAHAHLVRLPDGALLNRYWDERDTPREEGYLEDVNTASLAPKRAAGEVYRDLRAGAESGWDFSSRWLDDEKDLSSIRTTAILPVDLNSFLYATEVHIARLSGAGGDAGAAQAFARRAQARRDAMTRYLWRDDPGAFVDYDWQRGEQRPALSAAMAAPLFVGLASAEQARRSARTIAGFMVAAGGLRTTQRSSLQQWDPPNGWAPLQWIAIRGLRRYGQGALASDIAQRWLSTVGALYARESKLVEKYSLHTSDAMCASGGGGGEYPLQDGFGWTNGVVRRLLGEHPDHHAHRVAAAGRPARSGDVR</sequence>
<evidence type="ECO:0000256" key="3">
    <source>
        <dbReference type="ARBA" id="ARBA00073174"/>
    </source>
</evidence>
<name>A0A5E4WVS5_9BURK</name>
<evidence type="ECO:0000313" key="5">
    <source>
        <dbReference type="EMBL" id="VVE28872.1"/>
    </source>
</evidence>
<dbReference type="Gene3D" id="1.50.10.10">
    <property type="match status" value="1"/>
</dbReference>
<proteinExistence type="predicted"/>
<reference evidence="5 6" key="1">
    <citation type="submission" date="2019-08" db="EMBL/GenBank/DDBJ databases">
        <authorList>
            <person name="Peeters C."/>
        </authorList>
    </citation>
    <scope>NUCLEOTIDE SEQUENCE [LARGE SCALE GENOMIC DNA]</scope>
    <source>
        <strain evidence="5 6">LMG 31109</strain>
    </source>
</reference>
<dbReference type="FunFam" id="1.50.10.10:FF:000003">
    <property type="entry name" value="Cytoplasmic trehalase"/>
    <property type="match status" value="1"/>
</dbReference>
<gene>
    <name evidence="5" type="primary">treF</name>
    <name evidence="5" type="ORF">PNO31109_03523</name>
</gene>
<evidence type="ECO:0000256" key="1">
    <source>
        <dbReference type="ARBA" id="ARBA00022801"/>
    </source>
</evidence>
<feature type="region of interest" description="Disordered" evidence="4">
    <location>
        <begin position="1"/>
        <end position="25"/>
    </location>
</feature>
<dbReference type="GO" id="GO:0005993">
    <property type="term" value="P:trehalose catabolic process"/>
    <property type="evidence" value="ECO:0007669"/>
    <property type="project" value="TreeGrafter"/>
</dbReference>
<dbReference type="InterPro" id="IPR018232">
    <property type="entry name" value="Glyco_hydro_37_CS"/>
</dbReference>
<dbReference type="EMBL" id="CABPSC010000015">
    <property type="protein sequence ID" value="VVE28872.1"/>
    <property type="molecule type" value="Genomic_DNA"/>
</dbReference>
<dbReference type="NCBIfam" id="NF009774">
    <property type="entry name" value="PRK13271.1"/>
    <property type="match status" value="1"/>
</dbReference>
<dbReference type="InterPro" id="IPR012341">
    <property type="entry name" value="6hp_glycosidase-like_sf"/>
</dbReference>
<dbReference type="InterPro" id="IPR001661">
    <property type="entry name" value="Glyco_hydro_37"/>
</dbReference>
<evidence type="ECO:0000256" key="4">
    <source>
        <dbReference type="SAM" id="MobiDB-lite"/>
    </source>
</evidence>
<protein>
    <recommendedName>
        <fullName evidence="3">Putative periplasmic trehalase</fullName>
    </recommendedName>
</protein>
<dbReference type="RefSeq" id="WP_306440562.1">
    <property type="nucleotide sequence ID" value="NZ_CABPSC010000015.1"/>
</dbReference>
<dbReference type="Proteomes" id="UP000367825">
    <property type="component" value="Unassembled WGS sequence"/>
</dbReference>
<dbReference type="PROSITE" id="PS00928">
    <property type="entry name" value="TREHALASE_2"/>
    <property type="match status" value="1"/>
</dbReference>
<dbReference type="PANTHER" id="PTHR23403:SF8">
    <property type="entry name" value="CYTOPLASMIC TREHALASE"/>
    <property type="match status" value="1"/>
</dbReference>
<dbReference type="AlphaFoldDB" id="A0A5E4WVS5"/>
<keyword evidence="1" id="KW-0378">Hydrolase</keyword>
<dbReference type="PRINTS" id="PR00744">
    <property type="entry name" value="GLHYDRLASE37"/>
</dbReference>
<dbReference type="NCBIfam" id="NF009773">
    <property type="entry name" value="PRK13270.1"/>
    <property type="match status" value="1"/>
</dbReference>
<dbReference type="SUPFAM" id="SSF48208">
    <property type="entry name" value="Six-hairpin glycosidases"/>
    <property type="match status" value="1"/>
</dbReference>